<sequence>MAESLVALHDRLRASASSFELLEAAYLKLAHENRVLKEALVAAEFRQAPPQPEPPTKAVSDDLSAAFLVEIQILTDQVEASEATIRAQEATIARLEESVHGHEMELLDMAMQLEMKSLRSDAMFCAETPLSPFVAAVQASAHVCPPPRHRRARSVDADATPALVLQAAYRDHAATLVGLERWQQVAREQAAELAGVREELGCREQVAVSLRHVIERQAHEHTMTMAAHRDAIHSLKEKLESQRLHLESLATVEAALSAATARLQLLEAAVSPDVAEELREKELALQAIQTSLRQHTLALNTRCFQEKALAAQVAIFCSDVATRLRALVLENESLKQARGTLEASAETHLQRIKDLKDQVHERDAVLRVLQEKLSSSHITTTSLADKGLRASLRLKSPVAFQRAPTEWL</sequence>
<evidence type="ECO:0000313" key="3">
    <source>
        <dbReference type="Proteomes" id="UP000243579"/>
    </source>
</evidence>
<reference evidence="2 3" key="1">
    <citation type="journal article" date="2014" name="Genome Biol. Evol.">
        <title>The secreted proteins of Achlya hypogyna and Thraustotheca clavata identify the ancestral oomycete secretome and reveal gene acquisitions by horizontal gene transfer.</title>
        <authorList>
            <person name="Misner I."/>
            <person name="Blouin N."/>
            <person name="Leonard G."/>
            <person name="Richards T.A."/>
            <person name="Lane C.E."/>
        </authorList>
    </citation>
    <scope>NUCLEOTIDE SEQUENCE [LARGE SCALE GENOMIC DNA]</scope>
    <source>
        <strain evidence="2 3">ATCC 48635</strain>
    </source>
</reference>
<feature type="coiled-coil region" evidence="1">
    <location>
        <begin position="71"/>
        <end position="105"/>
    </location>
</feature>
<dbReference type="Proteomes" id="UP000243579">
    <property type="component" value="Unassembled WGS sequence"/>
</dbReference>
<organism evidence="2 3">
    <name type="scientific">Achlya hypogyna</name>
    <name type="common">Oomycete</name>
    <name type="synonym">Protoachlya hypogyna</name>
    <dbReference type="NCBI Taxonomy" id="1202772"/>
    <lineage>
        <taxon>Eukaryota</taxon>
        <taxon>Sar</taxon>
        <taxon>Stramenopiles</taxon>
        <taxon>Oomycota</taxon>
        <taxon>Saprolegniomycetes</taxon>
        <taxon>Saprolegniales</taxon>
        <taxon>Achlyaceae</taxon>
        <taxon>Achlya</taxon>
    </lineage>
</organism>
<proteinExistence type="predicted"/>
<comment type="caution">
    <text evidence="2">The sequence shown here is derived from an EMBL/GenBank/DDBJ whole genome shotgun (WGS) entry which is preliminary data.</text>
</comment>
<gene>
    <name evidence="2" type="ORF">ACHHYP_09139</name>
</gene>
<name>A0A1V9YNM4_ACHHY</name>
<dbReference type="OrthoDB" id="72700at2759"/>
<keyword evidence="1" id="KW-0175">Coiled coil</keyword>
<evidence type="ECO:0000256" key="1">
    <source>
        <dbReference type="SAM" id="Coils"/>
    </source>
</evidence>
<protein>
    <submittedName>
        <fullName evidence="2">Uncharacterized protein</fullName>
    </submittedName>
</protein>
<evidence type="ECO:0000313" key="2">
    <source>
        <dbReference type="EMBL" id="OQR87305.1"/>
    </source>
</evidence>
<dbReference type="AlphaFoldDB" id="A0A1V9YNM4"/>
<accession>A0A1V9YNM4</accession>
<dbReference type="EMBL" id="JNBR01001450">
    <property type="protein sequence ID" value="OQR87305.1"/>
    <property type="molecule type" value="Genomic_DNA"/>
</dbReference>
<keyword evidence="3" id="KW-1185">Reference proteome</keyword>